<dbReference type="Proteomes" id="UP001358586">
    <property type="component" value="Chromosome 10"/>
</dbReference>
<sequence>MSGDGISTQLQKDVGSLQQAAAKLHKDFSQWGAKLNDGLKELKIEFKGELKLELRDLKDGLWGRDQVRNAGFVGTVFGPTIYFRCRWTIICSCSCRHNSGMLPGADVKPSGLALSAQACFQRNVSLRARHLVPRCIINGIGSFERSACFRWIIVYSYPYIVHRAMFLVLNALLLNC</sequence>
<name>A0ABR0NCX2_GOSAR</name>
<keyword evidence="2" id="KW-1185">Reference proteome</keyword>
<protein>
    <submittedName>
        <fullName evidence="1">Uncharacterized protein</fullName>
    </submittedName>
</protein>
<organism evidence="1 2">
    <name type="scientific">Gossypium arboreum</name>
    <name type="common">Tree cotton</name>
    <name type="synonym">Gossypium nanking</name>
    <dbReference type="NCBI Taxonomy" id="29729"/>
    <lineage>
        <taxon>Eukaryota</taxon>
        <taxon>Viridiplantae</taxon>
        <taxon>Streptophyta</taxon>
        <taxon>Embryophyta</taxon>
        <taxon>Tracheophyta</taxon>
        <taxon>Spermatophyta</taxon>
        <taxon>Magnoliopsida</taxon>
        <taxon>eudicotyledons</taxon>
        <taxon>Gunneridae</taxon>
        <taxon>Pentapetalae</taxon>
        <taxon>rosids</taxon>
        <taxon>malvids</taxon>
        <taxon>Malvales</taxon>
        <taxon>Malvaceae</taxon>
        <taxon>Malvoideae</taxon>
        <taxon>Gossypium</taxon>
    </lineage>
</organism>
<reference evidence="1 2" key="1">
    <citation type="submission" date="2023-03" db="EMBL/GenBank/DDBJ databases">
        <title>WGS of Gossypium arboreum.</title>
        <authorList>
            <person name="Yu D."/>
        </authorList>
    </citation>
    <scope>NUCLEOTIDE SEQUENCE [LARGE SCALE GENOMIC DNA]</scope>
    <source>
        <tissue evidence="1">Leaf</tissue>
    </source>
</reference>
<dbReference type="EMBL" id="JARKNE010000010">
    <property type="protein sequence ID" value="KAK5792730.1"/>
    <property type="molecule type" value="Genomic_DNA"/>
</dbReference>
<accession>A0ABR0NCX2</accession>
<comment type="caution">
    <text evidence="1">The sequence shown here is derived from an EMBL/GenBank/DDBJ whole genome shotgun (WGS) entry which is preliminary data.</text>
</comment>
<evidence type="ECO:0000313" key="1">
    <source>
        <dbReference type="EMBL" id="KAK5792730.1"/>
    </source>
</evidence>
<proteinExistence type="predicted"/>
<evidence type="ECO:0000313" key="2">
    <source>
        <dbReference type="Proteomes" id="UP001358586"/>
    </source>
</evidence>
<gene>
    <name evidence="1" type="ORF">PVK06_033848</name>
</gene>